<keyword evidence="2" id="KW-1185">Reference proteome</keyword>
<evidence type="ECO:0000313" key="2">
    <source>
        <dbReference type="Proteomes" id="UP001596282"/>
    </source>
</evidence>
<proteinExistence type="predicted"/>
<organism evidence="1 2">
    <name type="scientific">Lactiplantibacillus daowaiensis</name>
    <dbReference type="NCBI Taxonomy" id="2559918"/>
    <lineage>
        <taxon>Bacteria</taxon>
        <taxon>Bacillati</taxon>
        <taxon>Bacillota</taxon>
        <taxon>Bacilli</taxon>
        <taxon>Lactobacillales</taxon>
        <taxon>Lactobacillaceae</taxon>
        <taxon>Lactiplantibacillus</taxon>
    </lineage>
</organism>
<dbReference type="Proteomes" id="UP001596282">
    <property type="component" value="Unassembled WGS sequence"/>
</dbReference>
<name>A0ABW1S2R4_9LACO</name>
<sequence length="56" mass="6379">MELAVLVAFARCTFRAYATDVFKTWALGLKTKLKTFLRLGLVHTANGMTADRKRQF</sequence>
<dbReference type="EMBL" id="JBHSSC010000041">
    <property type="protein sequence ID" value="MFC6181711.1"/>
    <property type="molecule type" value="Genomic_DNA"/>
</dbReference>
<dbReference type="RefSeq" id="WP_171001417.1">
    <property type="nucleotide sequence ID" value="NZ_BJDJ01000005.1"/>
</dbReference>
<reference evidence="2" key="1">
    <citation type="journal article" date="2019" name="Int. J. Syst. Evol. Microbiol.">
        <title>The Global Catalogue of Microorganisms (GCM) 10K type strain sequencing project: providing services to taxonomists for standard genome sequencing and annotation.</title>
        <authorList>
            <consortium name="The Broad Institute Genomics Platform"/>
            <consortium name="The Broad Institute Genome Sequencing Center for Infectious Disease"/>
            <person name="Wu L."/>
            <person name="Ma J."/>
        </authorList>
    </citation>
    <scope>NUCLEOTIDE SEQUENCE [LARGE SCALE GENOMIC DNA]</scope>
    <source>
        <strain evidence="2">CCM 8933</strain>
    </source>
</reference>
<accession>A0ABW1S2R4</accession>
<comment type="caution">
    <text evidence="1">The sequence shown here is derived from an EMBL/GenBank/DDBJ whole genome shotgun (WGS) entry which is preliminary data.</text>
</comment>
<evidence type="ECO:0000313" key="1">
    <source>
        <dbReference type="EMBL" id="MFC6181711.1"/>
    </source>
</evidence>
<gene>
    <name evidence="1" type="ORF">ACFP5Y_10795</name>
</gene>
<protein>
    <submittedName>
        <fullName evidence="1">Uncharacterized protein</fullName>
    </submittedName>
</protein>